<evidence type="ECO:0000313" key="2">
    <source>
        <dbReference type="Proteomes" id="UP000236291"/>
    </source>
</evidence>
<comment type="caution">
    <text evidence="1">The sequence shown here is derived from an EMBL/GenBank/DDBJ whole genome shotgun (WGS) entry which is preliminary data.</text>
</comment>
<dbReference type="EMBL" id="ASHM01064704">
    <property type="protein sequence ID" value="PNX91006.1"/>
    <property type="molecule type" value="Genomic_DNA"/>
</dbReference>
<dbReference type="PANTHER" id="PTHR11439">
    <property type="entry name" value="GAG-POL-RELATED RETROTRANSPOSON"/>
    <property type="match status" value="1"/>
</dbReference>
<accession>A0A2K3MJR9</accession>
<feature type="non-terminal residue" evidence="1">
    <location>
        <position position="159"/>
    </location>
</feature>
<dbReference type="AlphaFoldDB" id="A0A2K3MJR9"/>
<dbReference type="PANTHER" id="PTHR11439:SF483">
    <property type="entry name" value="PEPTIDE SYNTHASE GLIP-LIKE, PUTATIVE (AFU_ORTHOLOGUE AFUA_3G12920)-RELATED"/>
    <property type="match status" value="1"/>
</dbReference>
<sequence>MHQKIYACEMLKKFEMEHCNPALTSSEPRLQMTKDAEEKEVDATQYRRFMEKPKMSHLVAAKRILRYIKGTMDRGYIFLVGEAPISWCSRKGPVLALSTCEAEYIVASLSACQAVWLSNLINELSNLKCDSVIIKVDNLSAINLAKNSVAHGCSKDIEM</sequence>
<reference evidence="1 2" key="2">
    <citation type="journal article" date="2017" name="Front. Plant Sci.">
        <title>Gene Classification and Mining of Molecular Markers Useful in Red Clover (Trifolium pratense) Breeding.</title>
        <authorList>
            <person name="Istvanek J."/>
            <person name="Dluhosova J."/>
            <person name="Dluhos P."/>
            <person name="Patkova L."/>
            <person name="Nedelnik J."/>
            <person name="Repkova J."/>
        </authorList>
    </citation>
    <scope>NUCLEOTIDE SEQUENCE [LARGE SCALE GENOMIC DNA]</scope>
    <source>
        <strain evidence="2">cv. Tatra</strain>
        <tissue evidence="1">Young leaves</tissue>
    </source>
</reference>
<name>A0A2K3MJR9_TRIPR</name>
<dbReference type="Proteomes" id="UP000236291">
    <property type="component" value="Unassembled WGS sequence"/>
</dbReference>
<reference evidence="1 2" key="1">
    <citation type="journal article" date="2014" name="Am. J. Bot.">
        <title>Genome assembly and annotation for red clover (Trifolium pratense; Fabaceae).</title>
        <authorList>
            <person name="Istvanek J."/>
            <person name="Jaros M."/>
            <person name="Krenek A."/>
            <person name="Repkova J."/>
        </authorList>
    </citation>
    <scope>NUCLEOTIDE SEQUENCE [LARGE SCALE GENOMIC DNA]</scope>
    <source>
        <strain evidence="2">cv. Tatra</strain>
        <tissue evidence="1">Young leaves</tissue>
    </source>
</reference>
<dbReference type="STRING" id="57577.A0A2K3MJR9"/>
<evidence type="ECO:0008006" key="3">
    <source>
        <dbReference type="Google" id="ProtNLM"/>
    </source>
</evidence>
<proteinExistence type="predicted"/>
<dbReference type="CDD" id="cd09272">
    <property type="entry name" value="RNase_HI_RT_Ty1"/>
    <property type="match status" value="1"/>
</dbReference>
<protein>
    <recommendedName>
        <fullName evidence="3">Copia-type polyprotein</fullName>
    </recommendedName>
</protein>
<organism evidence="1 2">
    <name type="scientific">Trifolium pratense</name>
    <name type="common">Red clover</name>
    <dbReference type="NCBI Taxonomy" id="57577"/>
    <lineage>
        <taxon>Eukaryota</taxon>
        <taxon>Viridiplantae</taxon>
        <taxon>Streptophyta</taxon>
        <taxon>Embryophyta</taxon>
        <taxon>Tracheophyta</taxon>
        <taxon>Spermatophyta</taxon>
        <taxon>Magnoliopsida</taxon>
        <taxon>eudicotyledons</taxon>
        <taxon>Gunneridae</taxon>
        <taxon>Pentapetalae</taxon>
        <taxon>rosids</taxon>
        <taxon>fabids</taxon>
        <taxon>Fabales</taxon>
        <taxon>Fabaceae</taxon>
        <taxon>Papilionoideae</taxon>
        <taxon>50 kb inversion clade</taxon>
        <taxon>NPAAA clade</taxon>
        <taxon>Hologalegina</taxon>
        <taxon>IRL clade</taxon>
        <taxon>Trifolieae</taxon>
        <taxon>Trifolium</taxon>
    </lineage>
</organism>
<gene>
    <name evidence="1" type="ORF">L195_g047135</name>
</gene>
<evidence type="ECO:0000313" key="1">
    <source>
        <dbReference type="EMBL" id="PNX91006.1"/>
    </source>
</evidence>